<dbReference type="Pfam" id="PF08494">
    <property type="entry name" value="DEAD_assoc"/>
    <property type="match status" value="1"/>
</dbReference>
<feature type="domain" description="Lhr-like DEAD/H associated" evidence="1">
    <location>
        <begin position="1"/>
        <end position="134"/>
    </location>
</feature>
<dbReference type="STRING" id="641524.ADICYQ_3173"/>
<dbReference type="Proteomes" id="UP000014974">
    <property type="component" value="Unassembled WGS sequence"/>
</dbReference>
<protein>
    <submittedName>
        <fullName evidence="2">Helicase domain protein</fullName>
    </submittedName>
</protein>
<accession>S7VDZ4</accession>
<reference evidence="2 3" key="1">
    <citation type="journal article" date="2013" name="Genome Announc.">
        <title>Draft Genome Sequence of Cyclobacterium qasimii Strain M12-11BT, Isolated from Arctic Marine Sediment.</title>
        <authorList>
            <person name="Shivaji S."/>
            <person name="Ara S."/>
            <person name="Singh A."/>
            <person name="Kumar Pinnaka A."/>
        </authorList>
    </citation>
    <scope>NUCLEOTIDE SEQUENCE [LARGE SCALE GENOMIC DNA]</scope>
    <source>
        <strain evidence="2 3">M12-11B</strain>
    </source>
</reference>
<dbReference type="InterPro" id="IPR013701">
    <property type="entry name" value="Lhr-like_DEAD/DEAH_assoc"/>
</dbReference>
<dbReference type="PATRIC" id="fig|641524.5.peg.3146"/>
<evidence type="ECO:0000313" key="3">
    <source>
        <dbReference type="Proteomes" id="UP000014974"/>
    </source>
</evidence>
<dbReference type="AlphaFoldDB" id="S7VDZ4"/>
<proteinExistence type="predicted"/>
<comment type="caution">
    <text evidence="2">The sequence shown here is derived from an EMBL/GenBank/DDBJ whole genome shotgun (WGS) entry which is preliminary data.</text>
</comment>
<dbReference type="GO" id="GO:0004386">
    <property type="term" value="F:helicase activity"/>
    <property type="evidence" value="ECO:0007669"/>
    <property type="project" value="UniProtKB-KW"/>
</dbReference>
<sequence>MNDYGFELLSESPIPIEENLEEDLFRRENLMDDIFASINESEMGKRRFREIAAIAGLVFQGYPGKSIPTRHLQASSGIIYGVFESYDPDNLLLEQARNEVVQLQMEKNRLYQVIERINKHEIHLINTKKISPFAFPIMVDRLSRNNISSENLTDRILRLQVELLD</sequence>
<dbReference type="GO" id="GO:0005524">
    <property type="term" value="F:ATP binding"/>
    <property type="evidence" value="ECO:0007669"/>
    <property type="project" value="InterPro"/>
</dbReference>
<keyword evidence="2" id="KW-0347">Helicase</keyword>
<dbReference type="PANTHER" id="PTHR47962">
    <property type="entry name" value="ATP-DEPENDENT HELICASE LHR-RELATED-RELATED"/>
    <property type="match status" value="1"/>
</dbReference>
<evidence type="ECO:0000259" key="1">
    <source>
        <dbReference type="Pfam" id="PF08494"/>
    </source>
</evidence>
<dbReference type="PANTHER" id="PTHR47962:SF3">
    <property type="entry name" value="LARGE ATP-DEPENDENT HELICASE-RELATED PROTEIN"/>
    <property type="match status" value="1"/>
</dbReference>
<organism evidence="2 3">
    <name type="scientific">Cyclobacterium qasimii M12-11B</name>
    <dbReference type="NCBI Taxonomy" id="641524"/>
    <lineage>
        <taxon>Bacteria</taxon>
        <taxon>Pseudomonadati</taxon>
        <taxon>Bacteroidota</taxon>
        <taxon>Cytophagia</taxon>
        <taxon>Cytophagales</taxon>
        <taxon>Cyclobacteriaceae</taxon>
        <taxon>Cyclobacterium</taxon>
    </lineage>
</organism>
<keyword evidence="2" id="KW-0067">ATP-binding</keyword>
<keyword evidence="2" id="KW-0378">Hydrolase</keyword>
<dbReference type="InterPro" id="IPR052511">
    <property type="entry name" value="ATP-dep_Helicase"/>
</dbReference>
<dbReference type="eggNOG" id="COG1201">
    <property type="taxonomic scope" value="Bacteria"/>
</dbReference>
<dbReference type="GO" id="GO:0003677">
    <property type="term" value="F:DNA binding"/>
    <property type="evidence" value="ECO:0007669"/>
    <property type="project" value="TreeGrafter"/>
</dbReference>
<name>S7VDZ4_9BACT</name>
<gene>
    <name evidence="2" type="ORF">ADICYQ_3173</name>
</gene>
<dbReference type="GO" id="GO:0016887">
    <property type="term" value="F:ATP hydrolysis activity"/>
    <property type="evidence" value="ECO:0007669"/>
    <property type="project" value="TreeGrafter"/>
</dbReference>
<dbReference type="EMBL" id="ATNM01000114">
    <property type="protein sequence ID" value="EPR67747.1"/>
    <property type="molecule type" value="Genomic_DNA"/>
</dbReference>
<keyword evidence="2" id="KW-0547">Nucleotide-binding</keyword>
<evidence type="ECO:0000313" key="2">
    <source>
        <dbReference type="EMBL" id="EPR67747.1"/>
    </source>
</evidence>